<protein>
    <recommendedName>
        <fullName evidence="2">PH domain-containing protein</fullName>
    </recommendedName>
</protein>
<sequence>MLCVQRTRLMLYCVLAHGNPSKYKSFATHLLVPFYLFPICFIHQGYLLKKGHVRRNWQERWFVLKPSSLIYYVNEDLKEKKGEVLLEESSVNLPDKEGRRCLFCVNAPVRTYEMSASNMKQRVDWVQGKGRT</sequence>
<evidence type="ECO:0000256" key="1">
    <source>
        <dbReference type="SAM" id="Phobius"/>
    </source>
</evidence>
<reference evidence="3" key="2">
    <citation type="submission" date="2025-09" db="UniProtKB">
        <authorList>
            <consortium name="Ensembl"/>
        </authorList>
    </citation>
    <scope>IDENTIFICATION</scope>
</reference>
<dbReference type="InterPro" id="IPR001849">
    <property type="entry name" value="PH_domain"/>
</dbReference>
<dbReference type="Ensembl" id="ENSSRHT00000011492.1">
    <property type="protein sequence ID" value="ENSSRHP00000011068.1"/>
    <property type="gene ID" value="ENSSRHG00000006457.1"/>
</dbReference>
<dbReference type="Pfam" id="PF00169">
    <property type="entry name" value="PH"/>
    <property type="match status" value="1"/>
</dbReference>
<name>A0A673G6T9_9TELE</name>
<feature type="domain" description="PH" evidence="2">
    <location>
        <begin position="40"/>
        <end position="132"/>
    </location>
</feature>
<dbReference type="FunFam" id="2.30.29.30:FF:000286">
    <property type="entry name" value="PH-protein kinase domain containing protein"/>
    <property type="match status" value="1"/>
</dbReference>
<organism evidence="3 4">
    <name type="scientific">Sinocyclocheilus rhinocerous</name>
    <dbReference type="NCBI Taxonomy" id="307959"/>
    <lineage>
        <taxon>Eukaryota</taxon>
        <taxon>Metazoa</taxon>
        <taxon>Chordata</taxon>
        <taxon>Craniata</taxon>
        <taxon>Vertebrata</taxon>
        <taxon>Euteleostomi</taxon>
        <taxon>Actinopterygii</taxon>
        <taxon>Neopterygii</taxon>
        <taxon>Teleostei</taxon>
        <taxon>Ostariophysi</taxon>
        <taxon>Cypriniformes</taxon>
        <taxon>Cyprinidae</taxon>
        <taxon>Cyprininae</taxon>
        <taxon>Sinocyclocheilus</taxon>
    </lineage>
</organism>
<keyword evidence="1" id="KW-1133">Transmembrane helix</keyword>
<reference evidence="3" key="1">
    <citation type="submission" date="2025-08" db="UniProtKB">
        <authorList>
            <consortium name="Ensembl"/>
        </authorList>
    </citation>
    <scope>IDENTIFICATION</scope>
</reference>
<dbReference type="Proteomes" id="UP000472270">
    <property type="component" value="Unassembled WGS sequence"/>
</dbReference>
<proteinExistence type="predicted"/>
<dbReference type="GO" id="GO:0005634">
    <property type="term" value="C:nucleus"/>
    <property type="evidence" value="ECO:0007669"/>
    <property type="project" value="TreeGrafter"/>
</dbReference>
<keyword evidence="1" id="KW-0472">Membrane</keyword>
<keyword evidence="4" id="KW-1185">Reference proteome</keyword>
<keyword evidence="1" id="KW-0812">Transmembrane</keyword>
<dbReference type="Gene3D" id="2.30.29.30">
    <property type="entry name" value="Pleckstrin-homology domain (PH domain)/Phosphotyrosine-binding domain (PTB)"/>
    <property type="match status" value="1"/>
</dbReference>
<evidence type="ECO:0000313" key="3">
    <source>
        <dbReference type="Ensembl" id="ENSSRHP00000011068.1"/>
    </source>
</evidence>
<dbReference type="GO" id="GO:0005737">
    <property type="term" value="C:cytoplasm"/>
    <property type="evidence" value="ECO:0007669"/>
    <property type="project" value="TreeGrafter"/>
</dbReference>
<evidence type="ECO:0000313" key="4">
    <source>
        <dbReference type="Proteomes" id="UP000472270"/>
    </source>
</evidence>
<dbReference type="PROSITE" id="PS50003">
    <property type="entry name" value="PH_DOMAIN"/>
    <property type="match status" value="1"/>
</dbReference>
<evidence type="ECO:0000259" key="2">
    <source>
        <dbReference type="PROSITE" id="PS50003"/>
    </source>
</evidence>
<dbReference type="PANTHER" id="PTHR14383:SF2">
    <property type="entry name" value="DIFFERENTIALLY EXPRESSED IN FDCP 6 HOMOLOG"/>
    <property type="match status" value="1"/>
</dbReference>
<dbReference type="PANTHER" id="PTHR14383">
    <property type="entry name" value="SWAP-70 RECOMBINASE"/>
    <property type="match status" value="1"/>
</dbReference>
<dbReference type="InterPro" id="IPR011993">
    <property type="entry name" value="PH-like_dom_sf"/>
</dbReference>
<accession>A0A673G6T9</accession>
<feature type="transmembrane region" description="Helical" evidence="1">
    <location>
        <begin position="26"/>
        <end position="48"/>
    </location>
</feature>
<dbReference type="AlphaFoldDB" id="A0A673G6T9"/>
<dbReference type="SMART" id="SM00233">
    <property type="entry name" value="PH"/>
    <property type="match status" value="1"/>
</dbReference>
<dbReference type="SUPFAM" id="SSF50729">
    <property type="entry name" value="PH domain-like"/>
    <property type="match status" value="1"/>
</dbReference>